<proteinExistence type="predicted"/>
<dbReference type="EMBL" id="LR743591">
    <property type="protein sequence ID" value="CAA2619496.1"/>
    <property type="molecule type" value="Genomic_DNA"/>
</dbReference>
<organism evidence="2 3">
    <name type="scientific">Spirodela intermedia</name>
    <name type="common">Intermediate duckweed</name>
    <dbReference type="NCBI Taxonomy" id="51605"/>
    <lineage>
        <taxon>Eukaryota</taxon>
        <taxon>Viridiplantae</taxon>
        <taxon>Streptophyta</taxon>
        <taxon>Embryophyta</taxon>
        <taxon>Tracheophyta</taxon>
        <taxon>Spermatophyta</taxon>
        <taxon>Magnoliopsida</taxon>
        <taxon>Liliopsida</taxon>
        <taxon>Araceae</taxon>
        <taxon>Lemnoideae</taxon>
        <taxon>Spirodela</taxon>
    </lineage>
</organism>
<name>A0A7I8KEL8_SPIIN</name>
<dbReference type="Proteomes" id="UP000663760">
    <property type="component" value="Chromosome 4"/>
</dbReference>
<evidence type="ECO:0000313" key="3">
    <source>
        <dbReference type="Proteomes" id="UP000663760"/>
    </source>
</evidence>
<reference evidence="2" key="1">
    <citation type="submission" date="2020-02" db="EMBL/GenBank/DDBJ databases">
        <authorList>
            <person name="Scholz U."/>
            <person name="Mascher M."/>
            <person name="Fiebig A."/>
        </authorList>
    </citation>
    <scope>NUCLEOTIDE SEQUENCE</scope>
</reference>
<sequence>MQRIRWHYSH</sequence>
<keyword evidence="3" id="KW-1185">Reference proteome</keyword>
<protein>
    <submittedName>
        <fullName evidence="2">Uncharacterized protein</fullName>
    </submittedName>
</protein>
<evidence type="ECO:0000313" key="1">
    <source>
        <dbReference type="EMBL" id="CAA2619496.1"/>
    </source>
</evidence>
<dbReference type="EMBL" id="LR746267">
    <property type="protein sequence ID" value="CAA7395538.1"/>
    <property type="molecule type" value="Genomic_DNA"/>
</dbReference>
<accession>A0A7I8KEL8</accession>
<evidence type="ECO:0000313" key="2">
    <source>
        <dbReference type="EMBL" id="CAA7395538.1"/>
    </source>
</evidence>
<gene>
    <name evidence="1" type="ORF">SI7747_04005663</name>
    <name evidence="2" type="ORF">SI8410_04006199</name>
</gene>